<dbReference type="Proteomes" id="UP001470230">
    <property type="component" value="Unassembled WGS sequence"/>
</dbReference>
<proteinExistence type="predicted"/>
<evidence type="ECO:0000256" key="2">
    <source>
        <dbReference type="SAM" id="MobiDB-lite"/>
    </source>
</evidence>
<keyword evidence="4" id="KW-1185">Reference proteome</keyword>
<comment type="caution">
    <text evidence="3">The sequence shown here is derived from an EMBL/GenBank/DDBJ whole genome shotgun (WGS) entry which is preliminary data.</text>
</comment>
<evidence type="ECO:0000256" key="1">
    <source>
        <dbReference type="SAM" id="Coils"/>
    </source>
</evidence>
<name>A0ABR2KFT8_9EUKA</name>
<feature type="coiled-coil region" evidence="1">
    <location>
        <begin position="147"/>
        <end position="174"/>
    </location>
</feature>
<sequence>MNLDKQIEQFQIADGKFSEVSTTYEIHNTRIHAMINYFENIRSVFSKAVAKKEKYQITKSKFGRQLSNDLNFPIAPGNPGFQLNFVDTFVHLSTCIITEFESTNKHFKESTIKQLTNLVNGREKKFKEIMLKYNEAVDAYQKAQSNFKSCQQNLNSALMKLEQTQQNWEAQQNQGSAPQKSGFNLFHKFKPSKSKTDISGAIQNYRKGVRSAENSIYALNGAYSNFLTVAKESIHSLESDTPNLKFILRATLYDLSRIYIDSSHLRSTIPEYKNKTFQNEDNFLQTWENDFIQFVQKAQISRFQLNTIVFNQVELSSIGTYQTNKFIQPEKYYDFPIGFAIVIREFPFVRGRYLTSPNLDKKDANPSSFSMTPDSNLANTPNGNQEPRRQSFNTGNPPKNDAVPANLTYLESDLKNSKHYLSVKEGQRVYIYNNLHDDWVLASTSINSPRKYLLSSCLAPDTTDNCGMAIVKRIKLGAAGNYLSVYPGELLAIIRRDVEVDTELCSNIKGETGLVSKDCIIMLND</sequence>
<keyword evidence="1" id="KW-0175">Coiled coil</keyword>
<organism evidence="3 4">
    <name type="scientific">Tritrichomonas musculus</name>
    <dbReference type="NCBI Taxonomy" id="1915356"/>
    <lineage>
        <taxon>Eukaryota</taxon>
        <taxon>Metamonada</taxon>
        <taxon>Parabasalia</taxon>
        <taxon>Tritrichomonadida</taxon>
        <taxon>Tritrichomonadidae</taxon>
        <taxon>Tritrichomonas</taxon>
    </lineage>
</organism>
<feature type="region of interest" description="Disordered" evidence="2">
    <location>
        <begin position="362"/>
        <end position="404"/>
    </location>
</feature>
<accession>A0ABR2KFT8</accession>
<feature type="compositionally biased region" description="Polar residues" evidence="2">
    <location>
        <begin position="365"/>
        <end position="397"/>
    </location>
</feature>
<evidence type="ECO:0000313" key="4">
    <source>
        <dbReference type="Proteomes" id="UP001470230"/>
    </source>
</evidence>
<evidence type="ECO:0008006" key="5">
    <source>
        <dbReference type="Google" id="ProtNLM"/>
    </source>
</evidence>
<dbReference type="EMBL" id="JAPFFF010000005">
    <property type="protein sequence ID" value="KAK8889737.1"/>
    <property type="molecule type" value="Genomic_DNA"/>
</dbReference>
<reference evidence="3 4" key="1">
    <citation type="submission" date="2024-04" db="EMBL/GenBank/DDBJ databases">
        <title>Tritrichomonas musculus Genome.</title>
        <authorList>
            <person name="Alves-Ferreira E."/>
            <person name="Grigg M."/>
            <person name="Lorenzi H."/>
            <person name="Galac M."/>
        </authorList>
    </citation>
    <scope>NUCLEOTIDE SEQUENCE [LARGE SCALE GENOMIC DNA]</scope>
    <source>
        <strain evidence="3 4">EAF2021</strain>
    </source>
</reference>
<dbReference type="Gene3D" id="1.20.120.330">
    <property type="entry name" value="Nucleotidyltransferases domain 2"/>
    <property type="match status" value="1"/>
</dbReference>
<protein>
    <recommendedName>
        <fullName evidence="5">SH3 domain-containing protein</fullName>
    </recommendedName>
</protein>
<gene>
    <name evidence="3" type="ORF">M9Y10_034491</name>
</gene>
<evidence type="ECO:0000313" key="3">
    <source>
        <dbReference type="EMBL" id="KAK8889737.1"/>
    </source>
</evidence>